<organism evidence="2 3">
    <name type="scientific">Vespula pensylvanica</name>
    <name type="common">Western yellow jacket</name>
    <name type="synonym">Wasp</name>
    <dbReference type="NCBI Taxonomy" id="30213"/>
    <lineage>
        <taxon>Eukaryota</taxon>
        <taxon>Metazoa</taxon>
        <taxon>Ecdysozoa</taxon>
        <taxon>Arthropoda</taxon>
        <taxon>Hexapoda</taxon>
        <taxon>Insecta</taxon>
        <taxon>Pterygota</taxon>
        <taxon>Neoptera</taxon>
        <taxon>Endopterygota</taxon>
        <taxon>Hymenoptera</taxon>
        <taxon>Apocrita</taxon>
        <taxon>Aculeata</taxon>
        <taxon>Vespoidea</taxon>
        <taxon>Vespidae</taxon>
        <taxon>Vespinae</taxon>
        <taxon>Vespula</taxon>
    </lineage>
</organism>
<proteinExistence type="predicted"/>
<dbReference type="Proteomes" id="UP000600918">
    <property type="component" value="Unassembled WGS sequence"/>
</dbReference>
<dbReference type="EMBL" id="JACSDY010000015">
    <property type="protein sequence ID" value="KAF7406823.1"/>
    <property type="molecule type" value="Genomic_DNA"/>
</dbReference>
<name>A0A834KHP9_VESPE</name>
<reference evidence="2" key="1">
    <citation type="journal article" date="2020" name="G3 (Bethesda)">
        <title>High-Quality Assemblies for Three Invasive Social Wasps from the &lt;i&gt;Vespula&lt;/i&gt; Genus.</title>
        <authorList>
            <person name="Harrop T.W.R."/>
            <person name="Guhlin J."/>
            <person name="McLaughlin G.M."/>
            <person name="Permina E."/>
            <person name="Stockwell P."/>
            <person name="Gilligan J."/>
            <person name="Le Lec M.F."/>
            <person name="Gruber M.A.M."/>
            <person name="Quinn O."/>
            <person name="Lovegrove M."/>
            <person name="Duncan E.J."/>
            <person name="Remnant E.J."/>
            <person name="Van Eeckhoven J."/>
            <person name="Graham B."/>
            <person name="Knapp R.A."/>
            <person name="Langford K.W."/>
            <person name="Kronenberg Z."/>
            <person name="Press M.O."/>
            <person name="Eacker S.M."/>
            <person name="Wilson-Rankin E.E."/>
            <person name="Purcell J."/>
            <person name="Lester P.J."/>
            <person name="Dearden P.K."/>
        </authorList>
    </citation>
    <scope>NUCLEOTIDE SEQUENCE</scope>
    <source>
        <strain evidence="2">Volc-1</strain>
    </source>
</reference>
<gene>
    <name evidence="2" type="ORF">H0235_014479</name>
</gene>
<sequence length="251" mass="28803">MWLPILLVFLLTCQISTSIGLYNEGFVLSIVRINILINLRSQLHYQFCDLTYLKIIAINVYKNTGFRGDLTHAKFGERMREWFRTLRDRLLGRKSESNDPEDGGIMNLDKAELQDRVRNSGGFFVDLSKVTFDPKYDIGFRIGRWYFIRMGDIIDNEFVYNDSTGWDMSSSFVPDQSTYQLSGDDWSNYNYKNIFKTTLSPPTTETAFSTEQTTMESDAIESSITEASVILLEDNETESTGNSVSVEVIFP</sequence>
<dbReference type="AlphaFoldDB" id="A0A834KHP9"/>
<evidence type="ECO:0000313" key="3">
    <source>
        <dbReference type="Proteomes" id="UP000600918"/>
    </source>
</evidence>
<feature type="signal peptide" evidence="1">
    <location>
        <begin position="1"/>
        <end position="18"/>
    </location>
</feature>
<evidence type="ECO:0000313" key="2">
    <source>
        <dbReference type="EMBL" id="KAF7406823.1"/>
    </source>
</evidence>
<feature type="chain" id="PRO_5032515883" evidence="1">
    <location>
        <begin position="19"/>
        <end position="251"/>
    </location>
</feature>
<keyword evidence="3" id="KW-1185">Reference proteome</keyword>
<accession>A0A834KHP9</accession>
<protein>
    <submittedName>
        <fullName evidence="2">Uncharacterized protein</fullName>
    </submittedName>
</protein>
<keyword evidence="1" id="KW-0732">Signal</keyword>
<evidence type="ECO:0000256" key="1">
    <source>
        <dbReference type="SAM" id="SignalP"/>
    </source>
</evidence>
<comment type="caution">
    <text evidence="2">The sequence shown here is derived from an EMBL/GenBank/DDBJ whole genome shotgun (WGS) entry which is preliminary data.</text>
</comment>